<protein>
    <submittedName>
        <fullName evidence="1">Uncharacterized protein</fullName>
    </submittedName>
</protein>
<accession>A0A1L7N1H8</accession>
<dbReference type="RefSeq" id="YP_009598843.1">
    <property type="nucleotide sequence ID" value="NC_041911.1"/>
</dbReference>
<evidence type="ECO:0000313" key="1">
    <source>
        <dbReference type="EMBL" id="BAW19124.1"/>
    </source>
</evidence>
<dbReference type="Proteomes" id="UP000222831">
    <property type="component" value="Segment"/>
</dbReference>
<organism evidence="1 2">
    <name type="scientific">Ralstonia phage RP12</name>
    <dbReference type="NCBI Taxonomy" id="1923889"/>
    <lineage>
        <taxon>Viruses</taxon>
        <taxon>Duplodnaviria</taxon>
        <taxon>Heunggongvirae</taxon>
        <taxon>Uroviricota</taxon>
        <taxon>Caudoviricetes</taxon>
        <taxon>Chimalliviridae</taxon>
        <taxon>Ripduovirus</taxon>
        <taxon>Ripduovirus RP12</taxon>
    </lineage>
</organism>
<evidence type="ECO:0000313" key="2">
    <source>
        <dbReference type="Proteomes" id="UP000222831"/>
    </source>
</evidence>
<name>A0A1L7N1H8_9CAUD</name>
<sequence length="138" mass="15278">MNYTFTYVNGVLTIQCNGVDTVVQPFDPNTQQPWADAATAEAWATSEIKNMQGTLSRKITTLALVRRFTLAEHAGILAAAQTVPTVRAIYDRLMLAKFIDLEDPDVKAGMEFYVTQNLLTEDRVTAILSAPVTEQEQP</sequence>
<reference evidence="1 2" key="1">
    <citation type="submission" date="2016-12" db="EMBL/GenBank/DDBJ databases">
        <title>Characterization of two jumbo phages RP12 and RP31 infecting the phytopathogen Ralstonia solanacearum.</title>
        <authorList>
            <person name="Kawasaki T."/>
            <person name="Yoshikawa G."/>
            <person name="Ogata H."/>
            <person name="Yamada T."/>
        </authorList>
    </citation>
    <scope>NUCLEOTIDE SEQUENCE [LARGE SCALE GENOMIC DNA]</scope>
    <source>
        <strain evidence="1 2">RP12</strain>
    </source>
</reference>
<dbReference type="GeneID" id="40074545"/>
<dbReference type="EMBL" id="AP017924">
    <property type="protein sequence ID" value="BAW19124.1"/>
    <property type="molecule type" value="Genomic_DNA"/>
</dbReference>
<dbReference type="KEGG" id="vg:40074545"/>
<keyword evidence="2" id="KW-1185">Reference proteome</keyword>
<proteinExistence type="predicted"/>